<evidence type="ECO:0008006" key="8">
    <source>
        <dbReference type="Google" id="ProtNLM"/>
    </source>
</evidence>
<protein>
    <recommendedName>
        <fullName evidence="8">Chloride channel protein</fullName>
    </recommendedName>
</protein>
<dbReference type="Proteomes" id="UP000061546">
    <property type="component" value="Chromosome"/>
</dbReference>
<dbReference type="InterPro" id="IPR050368">
    <property type="entry name" value="ClC-type_chloride_channel"/>
</dbReference>
<dbReference type="Pfam" id="PF00654">
    <property type="entry name" value="Voltage_CLC"/>
    <property type="match status" value="1"/>
</dbReference>
<evidence type="ECO:0000256" key="4">
    <source>
        <dbReference type="ARBA" id="ARBA00023136"/>
    </source>
</evidence>
<dbReference type="PANTHER" id="PTHR43427">
    <property type="entry name" value="CHLORIDE CHANNEL PROTEIN CLC-E"/>
    <property type="match status" value="1"/>
</dbReference>
<feature type="transmembrane region" description="Helical" evidence="5">
    <location>
        <begin position="87"/>
        <end position="120"/>
    </location>
</feature>
<dbReference type="Gene3D" id="1.10.3080.10">
    <property type="entry name" value="Clc chloride channel"/>
    <property type="match status" value="1"/>
</dbReference>
<feature type="transmembrane region" description="Helical" evidence="5">
    <location>
        <begin position="246"/>
        <end position="266"/>
    </location>
</feature>
<feature type="transmembrane region" description="Helical" evidence="5">
    <location>
        <begin position="42"/>
        <end position="59"/>
    </location>
</feature>
<feature type="transmembrane region" description="Helical" evidence="5">
    <location>
        <begin position="6"/>
        <end position="30"/>
    </location>
</feature>
<dbReference type="STRING" id="1074467.JP39_11865"/>
<keyword evidence="4 5" id="KW-0472">Membrane</keyword>
<sequence length="400" mass="45328">MKRVALVGYGFLLSTIIGVIAAVFLILEGFTSELVWSSNNRLLESVLVIIGSFILYYLLKRWPDLPKTSQDSMRELKLNKTIDYHDVFFNLLITLVILSFGAGVGPEAALLSAIISLSIWQADKLRYLYFQYDELKKLPLHETLKRLFNPFKFQQKYVGANAPKIPSVIKQKRILYPVFIVNGILAFGLLIRQTDQPSFIIKLGQSNWQLVDIWILPVLMVVGIIFGELCKLFYKVFHMWIRKNNLPLALKVGLGAIVIILISYLAPDLLFSGQHSLNLLISGWSHKSVGFLISMGIIKLLFLDWCLNFNWRGGHIFPITFAAMIEGFAMAQMLPNFDRLFVVAIIATTIMSELISPVVAGIFIMLFFPLKLTPIIILVAILMYLKNKIGFKKKSVTKHG</sequence>
<organism evidence="6 7">
    <name type="scientific">Companilactobacillus heilongjiangensis</name>
    <dbReference type="NCBI Taxonomy" id="1074467"/>
    <lineage>
        <taxon>Bacteria</taxon>
        <taxon>Bacillati</taxon>
        <taxon>Bacillota</taxon>
        <taxon>Bacilli</taxon>
        <taxon>Lactobacillales</taxon>
        <taxon>Lactobacillaceae</taxon>
        <taxon>Companilactobacillus</taxon>
    </lineage>
</organism>
<evidence type="ECO:0000313" key="7">
    <source>
        <dbReference type="Proteomes" id="UP000061546"/>
    </source>
</evidence>
<dbReference type="KEGG" id="lhi:JP39_11865"/>
<keyword evidence="7" id="KW-1185">Reference proteome</keyword>
<proteinExistence type="predicted"/>
<dbReference type="InterPro" id="IPR014743">
    <property type="entry name" value="Cl-channel_core"/>
</dbReference>
<dbReference type="InterPro" id="IPR001807">
    <property type="entry name" value="ClC"/>
</dbReference>
<dbReference type="GO" id="GO:0015108">
    <property type="term" value="F:chloride transmembrane transporter activity"/>
    <property type="evidence" value="ECO:0007669"/>
    <property type="project" value="InterPro"/>
</dbReference>
<keyword evidence="3 5" id="KW-1133">Transmembrane helix</keyword>
<feature type="transmembrane region" description="Helical" evidence="5">
    <location>
        <begin position="354"/>
        <end position="385"/>
    </location>
</feature>
<dbReference type="GO" id="GO:0016020">
    <property type="term" value="C:membrane"/>
    <property type="evidence" value="ECO:0007669"/>
    <property type="project" value="UniProtKB-SubCell"/>
</dbReference>
<evidence type="ECO:0000256" key="2">
    <source>
        <dbReference type="ARBA" id="ARBA00022692"/>
    </source>
</evidence>
<dbReference type="SUPFAM" id="SSF81340">
    <property type="entry name" value="Clc chloride channel"/>
    <property type="match status" value="2"/>
</dbReference>
<feature type="transmembrane region" description="Helical" evidence="5">
    <location>
        <begin position="174"/>
        <end position="193"/>
    </location>
</feature>
<evidence type="ECO:0000313" key="6">
    <source>
        <dbReference type="EMBL" id="ALB30220.1"/>
    </source>
</evidence>
<feature type="transmembrane region" description="Helical" evidence="5">
    <location>
        <begin position="213"/>
        <end position="234"/>
    </location>
</feature>
<gene>
    <name evidence="6" type="ORF">JP39_11865</name>
</gene>
<evidence type="ECO:0000256" key="1">
    <source>
        <dbReference type="ARBA" id="ARBA00004141"/>
    </source>
</evidence>
<feature type="transmembrane region" description="Helical" evidence="5">
    <location>
        <begin position="286"/>
        <end position="303"/>
    </location>
</feature>
<evidence type="ECO:0000256" key="5">
    <source>
        <dbReference type="SAM" id="Phobius"/>
    </source>
</evidence>
<reference evidence="6 7" key="1">
    <citation type="submission" date="2015-08" db="EMBL/GenBank/DDBJ databases">
        <title>Genomic sequence of Lactobacillus heilongjiangensis DSM 28069, isolated from Chinese traditional pickle.</title>
        <authorList>
            <person name="Jiang X."/>
            <person name="Zheng B."/>
            <person name="Cheng H."/>
        </authorList>
    </citation>
    <scope>NUCLEOTIDE SEQUENCE [LARGE SCALE GENOMIC DNA]</scope>
    <source>
        <strain evidence="6 7">DSM 28069</strain>
    </source>
</reference>
<evidence type="ECO:0000256" key="3">
    <source>
        <dbReference type="ARBA" id="ARBA00022989"/>
    </source>
</evidence>
<comment type="subcellular location">
    <subcellularLocation>
        <location evidence="1">Membrane</location>
        <topology evidence="1">Multi-pass membrane protein</topology>
    </subcellularLocation>
</comment>
<dbReference type="AlphaFoldDB" id="A0A0K2LG19"/>
<dbReference type="EMBL" id="CP012559">
    <property type="protein sequence ID" value="ALB30220.1"/>
    <property type="molecule type" value="Genomic_DNA"/>
</dbReference>
<keyword evidence="2 5" id="KW-0812">Transmembrane</keyword>
<dbReference type="PANTHER" id="PTHR43427:SF12">
    <property type="entry name" value="CHLORIDE TRANSPORTER"/>
    <property type="match status" value="1"/>
</dbReference>
<name>A0A0K2LG19_9LACO</name>
<accession>A0A0K2LG19</accession>